<dbReference type="EMBL" id="UOEH01000340">
    <property type="protein sequence ID" value="VAW01606.1"/>
    <property type="molecule type" value="Genomic_DNA"/>
</dbReference>
<evidence type="ECO:0000313" key="1">
    <source>
        <dbReference type="EMBL" id="VAW01606.1"/>
    </source>
</evidence>
<reference evidence="1" key="1">
    <citation type="submission" date="2018-06" db="EMBL/GenBank/DDBJ databases">
        <authorList>
            <person name="Zhirakovskaya E."/>
        </authorList>
    </citation>
    <scope>NUCLEOTIDE SEQUENCE</scope>
</reference>
<dbReference type="AlphaFoldDB" id="A0A3B0T3V1"/>
<protein>
    <submittedName>
        <fullName evidence="1">Uncharacterized protein</fullName>
    </submittedName>
</protein>
<name>A0A3B0T3V1_9ZZZZ</name>
<gene>
    <name evidence="1" type="ORF">MNBD_ALPHA05-1249</name>
</gene>
<feature type="non-terminal residue" evidence="1">
    <location>
        <position position="51"/>
    </location>
</feature>
<organism evidence="1">
    <name type="scientific">hydrothermal vent metagenome</name>
    <dbReference type="NCBI Taxonomy" id="652676"/>
    <lineage>
        <taxon>unclassified sequences</taxon>
        <taxon>metagenomes</taxon>
        <taxon>ecological metagenomes</taxon>
    </lineage>
</organism>
<sequence>MKMHTTTLLSQKAQNMMNTLIAMSTILQQTKRATSQRTRTQFILAPCIRKF</sequence>
<accession>A0A3B0T3V1</accession>
<proteinExistence type="predicted"/>